<dbReference type="GO" id="GO:0004658">
    <property type="term" value="F:propionyl-CoA carboxylase activity"/>
    <property type="evidence" value="ECO:0007669"/>
    <property type="project" value="TreeGrafter"/>
</dbReference>
<dbReference type="Proteomes" id="UP000295718">
    <property type="component" value="Unassembled WGS sequence"/>
</dbReference>
<reference evidence="3 4" key="1">
    <citation type="submission" date="2019-03" db="EMBL/GenBank/DDBJ databases">
        <title>Genomic Encyclopedia of Type Strains, Phase IV (KMG-IV): sequencing the most valuable type-strain genomes for metagenomic binning, comparative biology and taxonomic classification.</title>
        <authorList>
            <person name="Goeker M."/>
        </authorList>
    </citation>
    <scope>NUCLEOTIDE SEQUENCE [LARGE SCALE GENOMIC DNA]</scope>
    <source>
        <strain evidence="3 4">DSM 100556</strain>
    </source>
</reference>
<evidence type="ECO:0000259" key="2">
    <source>
        <dbReference type="PROSITE" id="PS50989"/>
    </source>
</evidence>
<dbReference type="Pfam" id="PF01039">
    <property type="entry name" value="Carboxyl_trans"/>
    <property type="match status" value="1"/>
</dbReference>
<dbReference type="PROSITE" id="PS50980">
    <property type="entry name" value="COA_CT_NTER"/>
    <property type="match status" value="1"/>
</dbReference>
<dbReference type="InterPro" id="IPR011763">
    <property type="entry name" value="COA_CT_C"/>
</dbReference>
<evidence type="ECO:0000259" key="1">
    <source>
        <dbReference type="PROSITE" id="PS50980"/>
    </source>
</evidence>
<dbReference type="InterPro" id="IPR011762">
    <property type="entry name" value="COA_CT_N"/>
</dbReference>
<dbReference type="GO" id="GO:0009317">
    <property type="term" value="C:acetyl-CoA carboxylase complex"/>
    <property type="evidence" value="ECO:0007669"/>
    <property type="project" value="InterPro"/>
</dbReference>
<dbReference type="Gene3D" id="3.90.226.10">
    <property type="entry name" value="2-enoyl-CoA Hydratase, Chain A, domain 1"/>
    <property type="match status" value="2"/>
</dbReference>
<dbReference type="PRINTS" id="PR01070">
    <property type="entry name" value="ACCCTRFRASEB"/>
</dbReference>
<comment type="caution">
    <text evidence="3">The sequence shown here is derived from an EMBL/GenBank/DDBJ whole genome shotgun (WGS) entry which is preliminary data.</text>
</comment>
<dbReference type="InterPro" id="IPR034733">
    <property type="entry name" value="AcCoA_carboxyl_beta"/>
</dbReference>
<gene>
    <name evidence="3" type="ORF">EDD76_108120</name>
</gene>
<dbReference type="EMBL" id="SLUO01000008">
    <property type="protein sequence ID" value="TCL57585.1"/>
    <property type="molecule type" value="Genomic_DNA"/>
</dbReference>
<evidence type="ECO:0000313" key="3">
    <source>
        <dbReference type="EMBL" id="TCL57585.1"/>
    </source>
</evidence>
<dbReference type="InterPro" id="IPR000438">
    <property type="entry name" value="Acetyl_CoA_COase_Trfase_b_su"/>
</dbReference>
<dbReference type="InterPro" id="IPR051047">
    <property type="entry name" value="AccD/PCCB"/>
</dbReference>
<evidence type="ECO:0000313" key="4">
    <source>
        <dbReference type="Proteomes" id="UP000295718"/>
    </source>
</evidence>
<dbReference type="OrthoDB" id="9803706at2"/>
<dbReference type="RefSeq" id="WP_031390780.1">
    <property type="nucleotide sequence ID" value="NZ_JPNB01000001.1"/>
</dbReference>
<dbReference type="InterPro" id="IPR029045">
    <property type="entry name" value="ClpP/crotonase-like_dom_sf"/>
</dbReference>
<dbReference type="GO" id="GO:0006633">
    <property type="term" value="P:fatty acid biosynthetic process"/>
    <property type="evidence" value="ECO:0007669"/>
    <property type="project" value="InterPro"/>
</dbReference>
<dbReference type="PANTHER" id="PTHR43842">
    <property type="entry name" value="PROPIONYL-COA CARBOXYLASE BETA CHAIN"/>
    <property type="match status" value="1"/>
</dbReference>
<dbReference type="AlphaFoldDB" id="A0A4R1QX12"/>
<keyword evidence="4" id="KW-1185">Reference proteome</keyword>
<accession>A0A4R1QX12</accession>
<feature type="domain" description="CoA carboxyltransferase C-terminal" evidence="2">
    <location>
        <begin position="242"/>
        <end position="485"/>
    </location>
</feature>
<organism evidence="3 4">
    <name type="scientific">Kineothrix alysoides</name>
    <dbReference type="NCBI Taxonomy" id="1469948"/>
    <lineage>
        <taxon>Bacteria</taxon>
        <taxon>Bacillati</taxon>
        <taxon>Bacillota</taxon>
        <taxon>Clostridia</taxon>
        <taxon>Lachnospirales</taxon>
        <taxon>Lachnospiraceae</taxon>
        <taxon>Kineothrix</taxon>
    </lineage>
</organism>
<dbReference type="SUPFAM" id="SSF52096">
    <property type="entry name" value="ClpP/crotonase"/>
    <property type="match status" value="2"/>
</dbReference>
<protein>
    <submittedName>
        <fullName evidence="3">Propionyl-CoA carboxylase beta chain</fullName>
    </submittedName>
</protein>
<proteinExistence type="predicted"/>
<dbReference type="PANTHER" id="PTHR43842:SF2">
    <property type="entry name" value="PROPIONYL-COA CARBOXYLASE BETA CHAIN, MITOCHONDRIAL"/>
    <property type="match status" value="1"/>
</dbReference>
<sequence length="491" mass="54179">MDYNIQMQHEKKKYHAIERLKLLFDRDTFFEIGGNRKDEKGRYEYDGVITGRGLVNGKCVFSFSQDFTIHGGSIGLCHGEKIAHIINMAIENKCPVVGIYDSGGARINEGIKSLAGCGEMMYANTRASGYIPQLSMVLGPCAGAASYSPAISDFIFCVNSISNMYITGPKVIEKITGEICMAEELGGANVHSRVSGVAHVVCSSEKMCFQKVRSLIDMLPSWYGGSVKKADISLLGQPVDWKPVLPKEPQIPYDIKKLLLQCVDSSSFFEIHTDYAGSLVVGFAQICGETVGIIANQPMNNGGALDCDSSDKGARFIRFCDSFNIPVITFVDTPGYLPGLEQEHNGIIRHGAKLLFAYAEATSIKITIVVRKAYGGAYIAMGSKHLGADYVYALPGAEIAVMGAEGATEILYAKELKECKDDGEKYQYIFQNKMEEYKLKYMNATQGLNCGYVDDVIRPEEIRHRISYDLCSLQREKETNRILKKHSNIPL</sequence>
<dbReference type="GO" id="GO:0003989">
    <property type="term" value="F:acetyl-CoA carboxylase activity"/>
    <property type="evidence" value="ECO:0007669"/>
    <property type="project" value="InterPro"/>
</dbReference>
<dbReference type="STRING" id="1469948.GCA_000732725_02088"/>
<name>A0A4R1QX12_9FIRM</name>
<feature type="domain" description="CoA carboxyltransferase N-terminal" evidence="1">
    <location>
        <begin position="1"/>
        <end position="231"/>
    </location>
</feature>
<dbReference type="PROSITE" id="PS50989">
    <property type="entry name" value="COA_CT_CTER"/>
    <property type="match status" value="1"/>
</dbReference>